<evidence type="ECO:0000313" key="1">
    <source>
        <dbReference type="EMBL" id="SEN15358.1"/>
    </source>
</evidence>
<accession>A0A1H8E9B1</accession>
<sequence>MIKKLFSIVMIVALVILLPACGKEKSLKSDNNKVTTKKAEIMVYLPEGQQLDNKYYNDKEVAINYLPNNKGAFTEKEVNDIVNNIDKHVKVLVITTEKTGLEGVFKKVKDKLPGVITVAGDIGEMHNDELYSILKNPKLDVAFTVENNKKGVESAKIAKLMGAEQYIYLSRTKSINPEVNEDMQEVKEYCNNNGMKFENISVDEKALYSDIISKVKKTAAGAIKKTAVFPSDKSLSKDVLEGALSEGYMVPDINSENDGRLLSEVLNMTKDYKKLPREEFDSKVSQKLKEYNLNGKIAGISEGIYSIPSELTIEIAKFMYEKNYMIEECYRDVSVIARGNRNLKLSILPKDIGLSLGYARNLLVTPRIY</sequence>
<dbReference type="STRING" id="215200.SAMN05216454_10119"/>
<dbReference type="RefSeq" id="WP_091972824.1">
    <property type="nucleotide sequence ID" value="NZ_FODF01000001.1"/>
</dbReference>
<organism evidence="1 2">
    <name type="scientific">Peptostreptococcus russellii</name>
    <dbReference type="NCBI Taxonomy" id="215200"/>
    <lineage>
        <taxon>Bacteria</taxon>
        <taxon>Bacillati</taxon>
        <taxon>Bacillota</taxon>
        <taxon>Clostridia</taxon>
        <taxon>Peptostreptococcales</taxon>
        <taxon>Peptostreptococcaceae</taxon>
        <taxon>Peptostreptococcus</taxon>
    </lineage>
</organism>
<name>A0A1H8E9B1_9FIRM</name>
<dbReference type="EMBL" id="FODF01000001">
    <property type="protein sequence ID" value="SEN15358.1"/>
    <property type="molecule type" value="Genomic_DNA"/>
</dbReference>
<gene>
    <name evidence="1" type="ORF">SAMN05216454_10119</name>
</gene>
<dbReference type="Pfam" id="PF12683">
    <property type="entry name" value="DUF3798"/>
    <property type="match status" value="1"/>
</dbReference>
<dbReference type="Proteomes" id="UP000199512">
    <property type="component" value="Unassembled WGS sequence"/>
</dbReference>
<protein>
    <recommendedName>
        <fullName evidence="3">Lipoprotein</fullName>
    </recommendedName>
</protein>
<dbReference type="AlphaFoldDB" id="A0A1H8E9B1"/>
<proteinExistence type="predicted"/>
<reference evidence="1 2" key="1">
    <citation type="submission" date="2016-10" db="EMBL/GenBank/DDBJ databases">
        <authorList>
            <person name="de Groot N.N."/>
        </authorList>
    </citation>
    <scope>NUCLEOTIDE SEQUENCE [LARGE SCALE GENOMIC DNA]</scope>
    <source>
        <strain evidence="1 2">Calf135</strain>
    </source>
</reference>
<evidence type="ECO:0008006" key="3">
    <source>
        <dbReference type="Google" id="ProtNLM"/>
    </source>
</evidence>
<dbReference type="InterPro" id="IPR024258">
    <property type="entry name" value="DUF3798"/>
</dbReference>
<dbReference type="Gene3D" id="3.40.50.11390">
    <property type="match status" value="1"/>
</dbReference>
<dbReference type="OrthoDB" id="1746387at2"/>
<keyword evidence="2" id="KW-1185">Reference proteome</keyword>
<evidence type="ECO:0000313" key="2">
    <source>
        <dbReference type="Proteomes" id="UP000199512"/>
    </source>
</evidence>